<evidence type="ECO:0000256" key="2">
    <source>
        <dbReference type="ARBA" id="ARBA00022729"/>
    </source>
</evidence>
<protein>
    <submittedName>
        <fullName evidence="3">P-type conjugative transfer protein VirB9</fullName>
    </submittedName>
</protein>
<dbReference type="InterPro" id="IPR010258">
    <property type="entry name" value="Conjugal_tfr_TrbG/VirB9/CagX"/>
</dbReference>
<dbReference type="AlphaFoldDB" id="A0A3L8PVY0"/>
<name>A0A3L8PVY0_9GAMM</name>
<dbReference type="InterPro" id="IPR038161">
    <property type="entry name" value="VirB9/CagX/TrbG_C_sf"/>
</dbReference>
<organism evidence="3 4">
    <name type="scientific">Parashewanella curva</name>
    <dbReference type="NCBI Taxonomy" id="2338552"/>
    <lineage>
        <taxon>Bacteria</taxon>
        <taxon>Pseudomonadati</taxon>
        <taxon>Pseudomonadota</taxon>
        <taxon>Gammaproteobacteria</taxon>
        <taxon>Alteromonadales</taxon>
        <taxon>Shewanellaceae</taxon>
        <taxon>Parashewanella</taxon>
    </lineage>
</organism>
<dbReference type="InterPro" id="IPR033645">
    <property type="entry name" value="VirB9/CagX/TrbG_C"/>
</dbReference>
<dbReference type="EMBL" id="QZEI01000033">
    <property type="protein sequence ID" value="RLV59486.1"/>
    <property type="molecule type" value="Genomic_DNA"/>
</dbReference>
<dbReference type="Proteomes" id="UP000281474">
    <property type="component" value="Unassembled WGS sequence"/>
</dbReference>
<comment type="caution">
    <text evidence="3">The sequence shown here is derived from an EMBL/GenBank/DDBJ whole genome shotgun (WGS) entry which is preliminary data.</text>
</comment>
<proteinExistence type="inferred from homology"/>
<evidence type="ECO:0000256" key="1">
    <source>
        <dbReference type="ARBA" id="ARBA00006135"/>
    </source>
</evidence>
<dbReference type="Pfam" id="PF03524">
    <property type="entry name" value="CagX"/>
    <property type="match status" value="1"/>
</dbReference>
<dbReference type="Gene3D" id="2.60.40.2500">
    <property type="match status" value="1"/>
</dbReference>
<reference evidence="3 4" key="1">
    <citation type="submission" date="2018-09" db="EMBL/GenBank/DDBJ databases">
        <title>Phylogeny of the Shewanellaceae, and recommendation for two new genera, Pseudoshewanella and Parashewanella.</title>
        <authorList>
            <person name="Wang G."/>
        </authorList>
    </citation>
    <scope>NUCLEOTIDE SEQUENCE [LARGE SCALE GENOMIC DNA]</scope>
    <source>
        <strain evidence="3 4">C51</strain>
    </source>
</reference>
<dbReference type="OrthoDB" id="5357875at2"/>
<dbReference type="NCBIfam" id="TIGR02781">
    <property type="entry name" value="VirB9"/>
    <property type="match status" value="1"/>
</dbReference>
<sequence>MIKPREGIKMRKLSTFHRRTCEGRCLVPLRLNISKSRWMPAFSGMTLMLFSSTSFAIETPHIGHFDRRVRHINFNPQQVVKLVGHYGFATDIAFGSGESIKQIAMGDSAAWSVTPVDNHIFIKPKAQQAITNMTVLTNRHVYQFELNASLLKNTYQATSRSMMFAIDFIYPDDLKAQLHLQNQQQLLDDQLNRHITPQVNNQNYFYKGNKAILPVTAFDDGRFTYLKFNPKQDLPAAYTVNSDNSESLVNSHINPDFPNTIVIRRVVRRLVLRQGQLVLCLFNQSFDAEQPASYQKTQFPQVQRIAKRRGGSHG</sequence>
<gene>
    <name evidence="3" type="primary">virB9</name>
    <name evidence="3" type="ORF">D5018_11915</name>
</gene>
<comment type="similarity">
    <text evidence="1">Belongs to the TrbG/VirB9 family.</text>
</comment>
<keyword evidence="4" id="KW-1185">Reference proteome</keyword>
<evidence type="ECO:0000313" key="4">
    <source>
        <dbReference type="Proteomes" id="UP000281474"/>
    </source>
</evidence>
<dbReference type="CDD" id="cd06911">
    <property type="entry name" value="VirB9_CagX_TrbG"/>
    <property type="match status" value="1"/>
</dbReference>
<dbReference type="InterPro" id="IPR014148">
    <property type="entry name" value="VirB9"/>
</dbReference>
<keyword evidence="2" id="KW-0732">Signal</keyword>
<accession>A0A3L8PVY0</accession>
<evidence type="ECO:0000313" key="3">
    <source>
        <dbReference type="EMBL" id="RLV59486.1"/>
    </source>
</evidence>